<evidence type="ECO:0000313" key="4">
    <source>
        <dbReference type="EMBL" id="OTF69768.1"/>
    </source>
</evidence>
<dbReference type="GO" id="GO:0043325">
    <property type="term" value="F:phosphatidylinositol-3,4-bisphosphate binding"/>
    <property type="evidence" value="ECO:0007669"/>
    <property type="project" value="TreeGrafter"/>
</dbReference>
<dbReference type="Gene3D" id="1.20.1410.10">
    <property type="entry name" value="I/LWEQ domain"/>
    <property type="match status" value="1"/>
</dbReference>
<protein>
    <recommendedName>
        <fullName evidence="3">I/LWEQ domain-containing protein</fullName>
    </recommendedName>
</protein>
<dbReference type="AlphaFoldDB" id="A0A1Y3APC8"/>
<comment type="subcellular location">
    <subcellularLocation>
        <location evidence="1">Cytoplasm</location>
    </subcellularLocation>
</comment>
<evidence type="ECO:0000256" key="2">
    <source>
        <dbReference type="ARBA" id="ARBA00022490"/>
    </source>
</evidence>
<dbReference type="GO" id="GO:0007015">
    <property type="term" value="P:actin filament organization"/>
    <property type="evidence" value="ECO:0007669"/>
    <property type="project" value="TreeGrafter"/>
</dbReference>
<reference evidence="4 5" key="1">
    <citation type="submission" date="2017-03" db="EMBL/GenBank/DDBJ databases">
        <title>Genome Survey of Euroglyphus maynei.</title>
        <authorList>
            <person name="Arlian L.G."/>
            <person name="Morgan M.S."/>
            <person name="Rider S.D."/>
        </authorList>
    </citation>
    <scope>NUCLEOTIDE SEQUENCE [LARGE SCALE GENOMIC DNA]</scope>
    <source>
        <strain evidence="4">Arlian Lab</strain>
        <tissue evidence="4">Whole body</tissue>
    </source>
</reference>
<dbReference type="GO" id="GO:0030864">
    <property type="term" value="C:cortical actin cytoskeleton"/>
    <property type="evidence" value="ECO:0007669"/>
    <property type="project" value="TreeGrafter"/>
</dbReference>
<dbReference type="GO" id="GO:0048268">
    <property type="term" value="P:clathrin coat assembly"/>
    <property type="evidence" value="ECO:0007669"/>
    <property type="project" value="TreeGrafter"/>
</dbReference>
<comment type="caution">
    <text evidence="4">The sequence shown here is derived from an EMBL/GenBank/DDBJ whole genome shotgun (WGS) entry which is preliminary data.</text>
</comment>
<dbReference type="Pfam" id="PF01608">
    <property type="entry name" value="I_LWEQ"/>
    <property type="match status" value="1"/>
</dbReference>
<dbReference type="InterPro" id="IPR002558">
    <property type="entry name" value="ILWEQ_dom"/>
</dbReference>
<dbReference type="GO" id="GO:0006897">
    <property type="term" value="P:endocytosis"/>
    <property type="evidence" value="ECO:0007669"/>
    <property type="project" value="InterPro"/>
</dbReference>
<keyword evidence="5" id="KW-1185">Reference proteome</keyword>
<dbReference type="GO" id="GO:0051015">
    <property type="term" value="F:actin filament binding"/>
    <property type="evidence" value="ECO:0007669"/>
    <property type="project" value="TreeGrafter"/>
</dbReference>
<dbReference type="InterPro" id="IPR035964">
    <property type="entry name" value="I/LWEQ_dom_sf"/>
</dbReference>
<dbReference type="PANTHER" id="PTHR10407:SF15">
    <property type="entry name" value="HUNTINGTIN INTERACTING PROTEIN 1"/>
    <property type="match status" value="1"/>
</dbReference>
<keyword evidence="2" id="KW-0963">Cytoplasm</keyword>
<dbReference type="GO" id="GO:0080025">
    <property type="term" value="F:phosphatidylinositol-3,5-bisphosphate binding"/>
    <property type="evidence" value="ECO:0007669"/>
    <property type="project" value="TreeGrafter"/>
</dbReference>
<dbReference type="PANTHER" id="PTHR10407">
    <property type="entry name" value="HUNTINGTIN INTERACTING PROTEIN 1"/>
    <property type="match status" value="1"/>
</dbReference>
<dbReference type="EMBL" id="MUJZ01068936">
    <property type="protein sequence ID" value="OTF69768.1"/>
    <property type="molecule type" value="Genomic_DNA"/>
</dbReference>
<dbReference type="GO" id="GO:0030136">
    <property type="term" value="C:clathrin-coated vesicle"/>
    <property type="evidence" value="ECO:0007669"/>
    <property type="project" value="TreeGrafter"/>
</dbReference>
<dbReference type="FunFam" id="1.20.1410.10:FF:000006">
    <property type="entry name" value="Huntingtin interacting protein"/>
    <property type="match status" value="1"/>
</dbReference>
<feature type="domain" description="I/LWEQ" evidence="3">
    <location>
        <begin position="127"/>
        <end position="322"/>
    </location>
</feature>
<organism evidence="4 5">
    <name type="scientific">Euroglyphus maynei</name>
    <name type="common">Mayne's house dust mite</name>
    <dbReference type="NCBI Taxonomy" id="6958"/>
    <lineage>
        <taxon>Eukaryota</taxon>
        <taxon>Metazoa</taxon>
        <taxon>Ecdysozoa</taxon>
        <taxon>Arthropoda</taxon>
        <taxon>Chelicerata</taxon>
        <taxon>Arachnida</taxon>
        <taxon>Acari</taxon>
        <taxon>Acariformes</taxon>
        <taxon>Sarcoptiformes</taxon>
        <taxon>Astigmata</taxon>
        <taxon>Psoroptidia</taxon>
        <taxon>Analgoidea</taxon>
        <taxon>Pyroglyphidae</taxon>
        <taxon>Pyroglyphinae</taxon>
        <taxon>Euroglyphus</taxon>
    </lineage>
</organism>
<name>A0A1Y3APC8_EURMA</name>
<gene>
    <name evidence="4" type="ORF">BLA29_005226</name>
</gene>
<dbReference type="GO" id="GO:0035615">
    <property type="term" value="F:clathrin adaptor activity"/>
    <property type="evidence" value="ECO:0007669"/>
    <property type="project" value="TreeGrafter"/>
</dbReference>
<dbReference type="GO" id="GO:0032051">
    <property type="term" value="F:clathrin light chain binding"/>
    <property type="evidence" value="ECO:0007669"/>
    <property type="project" value="TreeGrafter"/>
</dbReference>
<evidence type="ECO:0000313" key="5">
    <source>
        <dbReference type="Proteomes" id="UP000194236"/>
    </source>
</evidence>
<dbReference type="OrthoDB" id="8178130at2759"/>
<evidence type="ECO:0000256" key="1">
    <source>
        <dbReference type="ARBA" id="ARBA00004496"/>
    </source>
</evidence>
<accession>A0A1Y3APC8</accession>
<dbReference type="InterPro" id="IPR030224">
    <property type="entry name" value="Sla2_fam"/>
</dbReference>
<proteinExistence type="predicted"/>
<dbReference type="SUPFAM" id="SSF109885">
    <property type="entry name" value="I/LWEQ domain"/>
    <property type="match status" value="1"/>
</dbReference>
<dbReference type="PROSITE" id="PS50945">
    <property type="entry name" value="I_LWEQ"/>
    <property type="match status" value="1"/>
</dbReference>
<dbReference type="Proteomes" id="UP000194236">
    <property type="component" value="Unassembled WGS sequence"/>
</dbReference>
<dbReference type="SMART" id="SM00307">
    <property type="entry name" value="ILWEQ"/>
    <property type="match status" value="1"/>
</dbReference>
<evidence type="ECO:0000259" key="3">
    <source>
        <dbReference type="PROSITE" id="PS50945"/>
    </source>
</evidence>
<sequence length="322" mass="36114">MDLGLLSVNCGPQYFCTQIQILITRFADYERSIQSRSYSMDLFRMAFQYYYQLFYMINCSKTTVRSIANIDLSQELSNNCVHLVQLNDNFVTSLLNNFHNSDDHIEKIKQCLQDIYLLTQKVLPELTLNQKNLDLETLLNKEMAQMDQAIQDAVSKIEQMLTASNVQQTGIKLEVNGKILTACTALMQAIRQLILDSKRLQLEIASKQKGNFSIKEFYQRNHRWTEGLISAAKTVAADANLLVETADKIISGSGKFEALMAVSQEIAASCAQLVVASRVKADSSSQNLSNLSKSSKCVLKETGNIIAITKHCSKLIEENGKS</sequence>